<dbReference type="Proteomes" id="UP000440578">
    <property type="component" value="Unassembled WGS sequence"/>
</dbReference>
<dbReference type="GO" id="GO:0042758">
    <property type="term" value="P:long-chain fatty acid catabolic process"/>
    <property type="evidence" value="ECO:0007669"/>
    <property type="project" value="TreeGrafter"/>
</dbReference>
<proteinExistence type="inferred from homology"/>
<evidence type="ECO:0000313" key="13">
    <source>
        <dbReference type="Proteomes" id="UP000440578"/>
    </source>
</evidence>
<reference evidence="12 13" key="1">
    <citation type="submission" date="2019-07" db="EMBL/GenBank/DDBJ databases">
        <title>Draft genome assembly of a fouling barnacle, Amphibalanus amphitrite (Darwin, 1854): The first reference genome for Thecostraca.</title>
        <authorList>
            <person name="Kim W."/>
        </authorList>
    </citation>
    <scope>NUCLEOTIDE SEQUENCE [LARGE SCALE GENOMIC DNA]</scope>
    <source>
        <strain evidence="12">SNU_AA5</strain>
        <tissue evidence="12">Soma without cirri and trophi</tissue>
    </source>
</reference>
<dbReference type="FunFam" id="1.20.140.10:FF:000001">
    <property type="entry name" value="Acyl-CoA dehydrogenase"/>
    <property type="match status" value="1"/>
</dbReference>
<dbReference type="SUPFAM" id="SSF47203">
    <property type="entry name" value="Acyl-CoA dehydrogenase C-terminal domain-like"/>
    <property type="match status" value="1"/>
</dbReference>
<dbReference type="EMBL" id="VIIS01000180">
    <property type="protein sequence ID" value="KAF0312281.1"/>
    <property type="molecule type" value="Genomic_DNA"/>
</dbReference>
<evidence type="ECO:0000256" key="3">
    <source>
        <dbReference type="ARBA" id="ARBA00022630"/>
    </source>
</evidence>
<dbReference type="InterPro" id="IPR009100">
    <property type="entry name" value="AcylCoA_DH/oxidase_NM_dom_sf"/>
</dbReference>
<dbReference type="SUPFAM" id="SSF56645">
    <property type="entry name" value="Acyl-CoA dehydrogenase NM domain-like"/>
    <property type="match status" value="1"/>
</dbReference>
<comment type="similarity">
    <text evidence="2 7">Belongs to the acyl-CoA dehydrogenase family.</text>
</comment>
<dbReference type="InterPro" id="IPR009075">
    <property type="entry name" value="AcylCo_DH/oxidase_C"/>
</dbReference>
<dbReference type="GO" id="GO:0019254">
    <property type="term" value="P:carnitine metabolic process, CoA-linked"/>
    <property type="evidence" value="ECO:0007669"/>
    <property type="project" value="TreeGrafter"/>
</dbReference>
<evidence type="ECO:0000256" key="6">
    <source>
        <dbReference type="ARBA" id="ARBA00049552"/>
    </source>
</evidence>
<dbReference type="InterPro" id="IPR050741">
    <property type="entry name" value="Acyl-CoA_dehydrogenase"/>
</dbReference>
<dbReference type="InterPro" id="IPR037069">
    <property type="entry name" value="AcylCoA_DH/ox_N_sf"/>
</dbReference>
<dbReference type="FunFam" id="2.40.110.10:FF:000002">
    <property type="entry name" value="Acyl-CoA dehydrogenase fadE12"/>
    <property type="match status" value="1"/>
</dbReference>
<gene>
    <name evidence="12" type="primary">Acadl_2</name>
    <name evidence="11" type="synonym">Acadl_0</name>
    <name evidence="11" type="ORF">FJT64_010323</name>
    <name evidence="12" type="ORF">FJT64_016946</name>
</gene>
<comment type="catalytic activity">
    <reaction evidence="6">
        <text>(2S)-2-methylbutanoyl-CoA + oxidized [electron-transfer flavoprotein] + H(+) = (2E)-2-methylbut-2-enoyl-CoA + reduced [electron-transfer flavoprotein]</text>
        <dbReference type="Rhea" id="RHEA:48256"/>
        <dbReference type="Rhea" id="RHEA-COMP:10685"/>
        <dbReference type="Rhea" id="RHEA-COMP:10686"/>
        <dbReference type="ChEBI" id="CHEBI:15378"/>
        <dbReference type="ChEBI" id="CHEBI:57337"/>
        <dbReference type="ChEBI" id="CHEBI:57692"/>
        <dbReference type="ChEBI" id="CHEBI:58307"/>
        <dbReference type="ChEBI" id="CHEBI:88166"/>
    </reaction>
    <physiologicalReaction direction="left-to-right" evidence="6">
        <dbReference type="Rhea" id="RHEA:48257"/>
    </physiologicalReaction>
</comment>
<evidence type="ECO:0000256" key="7">
    <source>
        <dbReference type="RuleBase" id="RU362125"/>
    </source>
</evidence>
<dbReference type="Pfam" id="PF00441">
    <property type="entry name" value="Acyl-CoA_dh_1"/>
    <property type="match status" value="1"/>
</dbReference>
<dbReference type="InterPro" id="IPR036250">
    <property type="entry name" value="AcylCo_DH-like_C"/>
</dbReference>
<dbReference type="GO" id="GO:0050660">
    <property type="term" value="F:flavin adenine dinucleotide binding"/>
    <property type="evidence" value="ECO:0007669"/>
    <property type="project" value="InterPro"/>
</dbReference>
<accession>A0A6A4XCW1</accession>
<dbReference type="EMBL" id="VIIS01001867">
    <property type="protein sequence ID" value="KAF0291572.1"/>
    <property type="molecule type" value="Genomic_DNA"/>
</dbReference>
<feature type="domain" description="Acyl-CoA dehydrogenase/oxidase C-terminal" evidence="8">
    <location>
        <begin position="290"/>
        <end position="438"/>
    </location>
</feature>
<dbReference type="Gene3D" id="1.20.140.10">
    <property type="entry name" value="Butyryl-CoA Dehydrogenase, subunit A, domain 3"/>
    <property type="match status" value="1"/>
</dbReference>
<dbReference type="InterPro" id="IPR013786">
    <property type="entry name" value="AcylCoA_DH/ox_N"/>
</dbReference>
<dbReference type="PROSITE" id="PS00073">
    <property type="entry name" value="ACYL_COA_DH_2"/>
    <property type="match status" value="1"/>
</dbReference>
<dbReference type="Pfam" id="PF02770">
    <property type="entry name" value="Acyl-CoA_dh_M"/>
    <property type="match status" value="1"/>
</dbReference>
<protein>
    <submittedName>
        <fullName evidence="12">Long-chain specific acyl-CoA dehydrogenase, mitochondrial</fullName>
    </submittedName>
</protein>
<dbReference type="InterPro" id="IPR046373">
    <property type="entry name" value="Acyl-CoA_Oxase/DH_mid-dom_sf"/>
</dbReference>
<dbReference type="PANTHER" id="PTHR48083:SF20">
    <property type="entry name" value="LONG-CHAIN SPECIFIC ACYL-COA DEHYDROGENASE, MITOCHONDRIAL"/>
    <property type="match status" value="1"/>
</dbReference>
<evidence type="ECO:0000256" key="2">
    <source>
        <dbReference type="ARBA" id="ARBA00009347"/>
    </source>
</evidence>
<dbReference type="GO" id="GO:0033539">
    <property type="term" value="P:fatty acid beta-oxidation using acyl-CoA dehydrogenase"/>
    <property type="evidence" value="ECO:0007669"/>
    <property type="project" value="TreeGrafter"/>
</dbReference>
<feature type="domain" description="Acyl-CoA oxidase/dehydrogenase middle" evidence="9">
    <location>
        <begin position="181"/>
        <end position="278"/>
    </location>
</feature>
<keyword evidence="13" id="KW-1185">Reference proteome</keyword>
<dbReference type="Gene3D" id="1.10.540.10">
    <property type="entry name" value="Acyl-CoA dehydrogenase/oxidase, N-terminal domain"/>
    <property type="match status" value="1"/>
</dbReference>
<dbReference type="FunFam" id="1.10.540.10:FF:000017">
    <property type="entry name" value="long-chain specific acyl-CoA dehydrogenase, mitochondrial"/>
    <property type="match status" value="1"/>
</dbReference>
<evidence type="ECO:0000256" key="4">
    <source>
        <dbReference type="ARBA" id="ARBA00022827"/>
    </source>
</evidence>
<keyword evidence="5 7" id="KW-0560">Oxidoreductase</keyword>
<dbReference type="Gene3D" id="2.40.110.10">
    <property type="entry name" value="Butyryl-CoA Dehydrogenase, subunit A, domain 2"/>
    <property type="match status" value="1"/>
</dbReference>
<dbReference type="PROSITE" id="PS00072">
    <property type="entry name" value="ACYL_COA_DH_1"/>
    <property type="match status" value="1"/>
</dbReference>
<feature type="domain" description="Acyl-CoA dehydrogenase/oxidase N-terminal" evidence="10">
    <location>
        <begin position="67"/>
        <end position="177"/>
    </location>
</feature>
<evidence type="ECO:0000313" key="12">
    <source>
        <dbReference type="EMBL" id="KAF0312281.1"/>
    </source>
</evidence>
<dbReference type="Pfam" id="PF02771">
    <property type="entry name" value="Acyl-CoA_dh_N"/>
    <property type="match status" value="1"/>
</dbReference>
<evidence type="ECO:0000256" key="5">
    <source>
        <dbReference type="ARBA" id="ARBA00023002"/>
    </source>
</evidence>
<comment type="cofactor">
    <cofactor evidence="1 7">
        <name>FAD</name>
        <dbReference type="ChEBI" id="CHEBI:57692"/>
    </cofactor>
</comment>
<evidence type="ECO:0000259" key="8">
    <source>
        <dbReference type="Pfam" id="PF00441"/>
    </source>
</evidence>
<sequence>MGLVGCCRTPARTAAAFLRQKTLIQAGNGNIYARNFGVSARRFDEYRPATSQMPKLSDIGGRTLFNSDHDMFRESVRKFFEQEVKPYHGQWEKDGQVSREVWLKAGEQGLLGVNTPAEHGGIGGDWLDASIVLEEQGYSNCTGPGYAMHSDIVMPYISHFGTPEQIERLIPDMTAGKKIGALAMTEPGAGSDLQGVRTTAVKDGDDYILNGSKVFITNGYMCDVVIVVAITNPSAKSPAHGISLFLVEEGMPGFRKGQKLQKMGMKAQDTAELFFEDVRLPKSALLGKENGGFYQLMQELPQERLLIAIMSMANCEWAFEETRDYLLNRKAFGKTLSNLQTIQHRLAAMKTELVVNRAFTDQCIELHNQGKLDGGMASMCKYWITDLQNRITYEAVQLHGGWGYMWEYPVCRAYVDAKVQTIYGGSNEIMRELIARQIVSKK</sequence>
<organism evidence="12 13">
    <name type="scientific">Amphibalanus amphitrite</name>
    <name type="common">Striped barnacle</name>
    <name type="synonym">Balanus amphitrite</name>
    <dbReference type="NCBI Taxonomy" id="1232801"/>
    <lineage>
        <taxon>Eukaryota</taxon>
        <taxon>Metazoa</taxon>
        <taxon>Ecdysozoa</taxon>
        <taxon>Arthropoda</taxon>
        <taxon>Crustacea</taxon>
        <taxon>Multicrustacea</taxon>
        <taxon>Cirripedia</taxon>
        <taxon>Thoracica</taxon>
        <taxon>Thoracicalcarea</taxon>
        <taxon>Balanomorpha</taxon>
        <taxon>Balanoidea</taxon>
        <taxon>Balanidae</taxon>
        <taxon>Amphibalaninae</taxon>
        <taxon>Amphibalanus</taxon>
    </lineage>
</organism>
<name>A0A6A4XCW1_AMPAM</name>
<keyword evidence="4 7" id="KW-0274">FAD</keyword>
<dbReference type="OrthoDB" id="10262177at2759"/>
<dbReference type="InterPro" id="IPR006091">
    <property type="entry name" value="Acyl-CoA_Oxase/DH_mid-dom"/>
</dbReference>
<evidence type="ECO:0000259" key="10">
    <source>
        <dbReference type="Pfam" id="PF02771"/>
    </source>
</evidence>
<dbReference type="GO" id="GO:0005739">
    <property type="term" value="C:mitochondrion"/>
    <property type="evidence" value="ECO:0007669"/>
    <property type="project" value="TreeGrafter"/>
</dbReference>
<dbReference type="PANTHER" id="PTHR48083">
    <property type="entry name" value="MEDIUM-CHAIN SPECIFIC ACYL-COA DEHYDROGENASE, MITOCHONDRIAL-RELATED"/>
    <property type="match status" value="1"/>
</dbReference>
<evidence type="ECO:0000259" key="9">
    <source>
        <dbReference type="Pfam" id="PF02770"/>
    </source>
</evidence>
<dbReference type="AlphaFoldDB" id="A0A6A4XCW1"/>
<dbReference type="InterPro" id="IPR006089">
    <property type="entry name" value="Acyl-CoA_DH_CS"/>
</dbReference>
<dbReference type="GO" id="GO:0004466">
    <property type="term" value="F:long-chain fatty acyl-CoA dehydrogenase activity"/>
    <property type="evidence" value="ECO:0007669"/>
    <property type="project" value="TreeGrafter"/>
</dbReference>
<evidence type="ECO:0000313" key="11">
    <source>
        <dbReference type="EMBL" id="KAF0291572.1"/>
    </source>
</evidence>
<evidence type="ECO:0000256" key="1">
    <source>
        <dbReference type="ARBA" id="ARBA00001974"/>
    </source>
</evidence>
<comment type="caution">
    <text evidence="12">The sequence shown here is derived from an EMBL/GenBank/DDBJ whole genome shotgun (WGS) entry which is preliminary data.</text>
</comment>
<keyword evidence="3 7" id="KW-0285">Flavoprotein</keyword>